<dbReference type="RefSeq" id="WP_143150655.1">
    <property type="nucleotide sequence ID" value="NZ_CBHWAX010000021.1"/>
</dbReference>
<sequence>MMKRFFVSMALGTTLALPAFAQQQQDDKRDYVDLSYNFLKGQQFELKQESRSETYTTVDDIMQRVTRDFNNTIAIEVTETSDGHATLTFRYKELKFNFNARNQNILVDAAVPNEKEPFQAALKSIIDQPFSVDISSSGYINKVMGLDDMLDKASATFSNLKSDEQTAYKKLMKDQFGTNAFHTWLEQLLVIYPVRSIKTGTRWEENVPIRTGLVGDISLYWNLQTWDAQTAKINGTGKVVTNKVETFTTDDGIVATAEINGDIMTNYLIDRTSGFPSIASQNTEMNGTYTYKANKAKKIKSDVKVPVRIVTNASYKIKRMK</sequence>
<feature type="chain" id="PRO_5045663228" evidence="1">
    <location>
        <begin position="22"/>
        <end position="321"/>
    </location>
</feature>
<gene>
    <name evidence="2" type="ORF">SR876_22185</name>
</gene>
<evidence type="ECO:0000313" key="2">
    <source>
        <dbReference type="EMBL" id="WQG87639.1"/>
    </source>
</evidence>
<dbReference type="EMBL" id="CP140154">
    <property type="protein sequence ID" value="WQG87639.1"/>
    <property type="molecule type" value="Genomic_DNA"/>
</dbReference>
<proteinExistence type="predicted"/>
<accession>A0ABZ0XBE5</accession>
<keyword evidence="1" id="KW-0732">Signal</keyword>
<dbReference type="InterPro" id="IPR046230">
    <property type="entry name" value="DUF6263"/>
</dbReference>
<name>A0ABZ0XBE5_9BACT</name>
<protein>
    <submittedName>
        <fullName evidence="2">DUF6263 family protein</fullName>
    </submittedName>
</protein>
<keyword evidence="3" id="KW-1185">Reference proteome</keyword>
<dbReference type="Pfam" id="PF19777">
    <property type="entry name" value="DUF6263"/>
    <property type="match status" value="1"/>
</dbReference>
<evidence type="ECO:0000313" key="3">
    <source>
        <dbReference type="Proteomes" id="UP001326715"/>
    </source>
</evidence>
<feature type="signal peptide" evidence="1">
    <location>
        <begin position="1"/>
        <end position="21"/>
    </location>
</feature>
<evidence type="ECO:0000256" key="1">
    <source>
        <dbReference type="SAM" id="SignalP"/>
    </source>
</evidence>
<organism evidence="2 3">
    <name type="scientific">Chitinophaga sancti</name>
    <dbReference type="NCBI Taxonomy" id="1004"/>
    <lineage>
        <taxon>Bacteria</taxon>
        <taxon>Pseudomonadati</taxon>
        <taxon>Bacteroidota</taxon>
        <taxon>Chitinophagia</taxon>
        <taxon>Chitinophagales</taxon>
        <taxon>Chitinophagaceae</taxon>
        <taxon>Chitinophaga</taxon>
    </lineage>
</organism>
<dbReference type="Proteomes" id="UP001326715">
    <property type="component" value="Chromosome"/>
</dbReference>
<reference evidence="2 3" key="1">
    <citation type="submission" date="2023-11" db="EMBL/GenBank/DDBJ databases">
        <title>MicrobeMod: A computational toolkit for identifying prokaryotic methylation and restriction-modification with nanopore sequencing.</title>
        <authorList>
            <person name="Crits-Christoph A."/>
            <person name="Kang S.C."/>
            <person name="Lee H."/>
            <person name="Ostrov N."/>
        </authorList>
    </citation>
    <scope>NUCLEOTIDE SEQUENCE [LARGE SCALE GENOMIC DNA]</scope>
    <source>
        <strain evidence="2 3">ATCC 23090</strain>
    </source>
</reference>